<dbReference type="EMBL" id="WELI01000003">
    <property type="protein sequence ID" value="KAB7731337.1"/>
    <property type="molecule type" value="Genomic_DNA"/>
</dbReference>
<dbReference type="GO" id="GO:0003677">
    <property type="term" value="F:DNA binding"/>
    <property type="evidence" value="ECO:0007669"/>
    <property type="project" value="InterPro"/>
</dbReference>
<proteinExistence type="inferred from homology"/>
<feature type="domain" description="RNA polymerase sigma factor 70 region 4 type 2" evidence="6">
    <location>
        <begin position="120"/>
        <end position="172"/>
    </location>
</feature>
<dbReference type="InterPro" id="IPR007627">
    <property type="entry name" value="RNA_pol_sigma70_r2"/>
</dbReference>
<dbReference type="GO" id="GO:0016987">
    <property type="term" value="F:sigma factor activity"/>
    <property type="evidence" value="ECO:0007669"/>
    <property type="project" value="UniProtKB-KW"/>
</dbReference>
<dbReference type="Pfam" id="PF08281">
    <property type="entry name" value="Sigma70_r4_2"/>
    <property type="match status" value="1"/>
</dbReference>
<dbReference type="InterPro" id="IPR013249">
    <property type="entry name" value="RNA_pol_sigma70_r4_t2"/>
</dbReference>
<organism evidence="7 8">
    <name type="scientific">Rudanella paleaurantiibacter</name>
    <dbReference type="NCBI Taxonomy" id="2614655"/>
    <lineage>
        <taxon>Bacteria</taxon>
        <taxon>Pseudomonadati</taxon>
        <taxon>Bacteroidota</taxon>
        <taxon>Cytophagia</taxon>
        <taxon>Cytophagales</taxon>
        <taxon>Cytophagaceae</taxon>
        <taxon>Rudanella</taxon>
    </lineage>
</organism>
<dbReference type="NCBIfam" id="TIGR02937">
    <property type="entry name" value="sigma70-ECF"/>
    <property type="match status" value="1"/>
</dbReference>
<dbReference type="Gene3D" id="1.10.1740.10">
    <property type="match status" value="1"/>
</dbReference>
<gene>
    <name evidence="7" type="ORF">F5984_11105</name>
</gene>
<reference evidence="7 8" key="1">
    <citation type="submission" date="2019-10" db="EMBL/GenBank/DDBJ databases">
        <title>Rudanella paleaurantiibacter sp. nov., isolated from sludge.</title>
        <authorList>
            <person name="Xu S.Q."/>
        </authorList>
    </citation>
    <scope>NUCLEOTIDE SEQUENCE [LARGE SCALE GENOMIC DNA]</scope>
    <source>
        <strain evidence="7 8">HX-22-17</strain>
    </source>
</reference>
<dbReference type="Gene3D" id="1.10.10.10">
    <property type="entry name" value="Winged helix-like DNA-binding domain superfamily/Winged helix DNA-binding domain"/>
    <property type="match status" value="1"/>
</dbReference>
<evidence type="ECO:0000256" key="2">
    <source>
        <dbReference type="ARBA" id="ARBA00023015"/>
    </source>
</evidence>
<dbReference type="GO" id="GO:0006352">
    <property type="term" value="P:DNA-templated transcription initiation"/>
    <property type="evidence" value="ECO:0007669"/>
    <property type="project" value="InterPro"/>
</dbReference>
<dbReference type="Pfam" id="PF04542">
    <property type="entry name" value="Sigma70_r2"/>
    <property type="match status" value="1"/>
</dbReference>
<evidence type="ECO:0000313" key="7">
    <source>
        <dbReference type="EMBL" id="KAB7731337.1"/>
    </source>
</evidence>
<dbReference type="InterPro" id="IPR036388">
    <property type="entry name" value="WH-like_DNA-bd_sf"/>
</dbReference>
<dbReference type="RefSeq" id="WP_152124312.1">
    <property type="nucleotide sequence ID" value="NZ_WELI01000003.1"/>
</dbReference>
<evidence type="ECO:0000256" key="1">
    <source>
        <dbReference type="ARBA" id="ARBA00010641"/>
    </source>
</evidence>
<dbReference type="PANTHER" id="PTHR43133:SF46">
    <property type="entry name" value="RNA POLYMERASE SIGMA-70 FACTOR ECF SUBFAMILY"/>
    <property type="match status" value="1"/>
</dbReference>
<dbReference type="AlphaFoldDB" id="A0A7J5U132"/>
<dbReference type="InterPro" id="IPR013324">
    <property type="entry name" value="RNA_pol_sigma_r3/r4-like"/>
</dbReference>
<keyword evidence="3" id="KW-0731">Sigma factor</keyword>
<keyword evidence="4" id="KW-0804">Transcription</keyword>
<dbReference type="SUPFAM" id="SSF88946">
    <property type="entry name" value="Sigma2 domain of RNA polymerase sigma factors"/>
    <property type="match status" value="1"/>
</dbReference>
<dbReference type="Proteomes" id="UP000488299">
    <property type="component" value="Unassembled WGS sequence"/>
</dbReference>
<dbReference type="InterPro" id="IPR039425">
    <property type="entry name" value="RNA_pol_sigma-70-like"/>
</dbReference>
<dbReference type="CDD" id="cd06171">
    <property type="entry name" value="Sigma70_r4"/>
    <property type="match status" value="1"/>
</dbReference>
<accession>A0A7J5U132</accession>
<feature type="domain" description="RNA polymerase sigma-70 region 2" evidence="5">
    <location>
        <begin position="25"/>
        <end position="89"/>
    </location>
</feature>
<evidence type="ECO:0000259" key="6">
    <source>
        <dbReference type="Pfam" id="PF08281"/>
    </source>
</evidence>
<sequence length="181" mass="21159">MTVDLATRTLIGHVVHGDQAAFAQLYRTYRTPALKFCLHLLKDRDEAENMVHDLFVKLWERRASINPDLNFNSFLFTCLRNLTFDYLKQVEKSQQFKQRYLERMETFRDEDTADEEARVQRLQTAIDGLSHRRKAILLLSIEEGKSYGEIAELLRISKNTVKNQLVKARQLLRDTVDVAIS</sequence>
<keyword evidence="2" id="KW-0805">Transcription regulation</keyword>
<dbReference type="InterPro" id="IPR014284">
    <property type="entry name" value="RNA_pol_sigma-70_dom"/>
</dbReference>
<dbReference type="PANTHER" id="PTHR43133">
    <property type="entry name" value="RNA POLYMERASE ECF-TYPE SIGMA FACTO"/>
    <property type="match status" value="1"/>
</dbReference>
<evidence type="ECO:0000256" key="4">
    <source>
        <dbReference type="ARBA" id="ARBA00023163"/>
    </source>
</evidence>
<evidence type="ECO:0000259" key="5">
    <source>
        <dbReference type="Pfam" id="PF04542"/>
    </source>
</evidence>
<protein>
    <submittedName>
        <fullName evidence="7">RNA polymerase sigma-70 factor</fullName>
    </submittedName>
</protein>
<dbReference type="InterPro" id="IPR013325">
    <property type="entry name" value="RNA_pol_sigma_r2"/>
</dbReference>
<keyword evidence="8" id="KW-1185">Reference proteome</keyword>
<comment type="similarity">
    <text evidence="1">Belongs to the sigma-70 factor family. ECF subfamily.</text>
</comment>
<name>A0A7J5U132_9BACT</name>
<evidence type="ECO:0000313" key="8">
    <source>
        <dbReference type="Proteomes" id="UP000488299"/>
    </source>
</evidence>
<dbReference type="NCBIfam" id="TIGR02985">
    <property type="entry name" value="Sig70_bacteroi1"/>
    <property type="match status" value="1"/>
</dbReference>
<dbReference type="SUPFAM" id="SSF88659">
    <property type="entry name" value="Sigma3 and sigma4 domains of RNA polymerase sigma factors"/>
    <property type="match status" value="1"/>
</dbReference>
<comment type="caution">
    <text evidence="7">The sequence shown here is derived from an EMBL/GenBank/DDBJ whole genome shotgun (WGS) entry which is preliminary data.</text>
</comment>
<evidence type="ECO:0000256" key="3">
    <source>
        <dbReference type="ARBA" id="ARBA00023082"/>
    </source>
</evidence>
<dbReference type="InterPro" id="IPR014327">
    <property type="entry name" value="RNA_pol_sigma70_bacteroid"/>
</dbReference>